<sequence>MLVFWAYLHLETTVRCWVTQGAAATATLTAKTLLGGLAILGLSTALDWAVVGRLTVPALTFFYQNIVLNIASFYALQAHYAPAQLGLSSIPTSIRQYCRIPTRPFYFVLLSPIIPYLYLNGLHGAAQVSVMNGLRHGDFGPVTSVVALMPCHSTPWSSHLGNIPGWFLTCAPPLGQPNTAEHQTQQKVFYESPVTYIQHVFPQPPLKVGRVSASGASDDEHLPSHILLFGELLRRRDTLHNSSLSVEQALAQRGYHETANLWNGFDFAQDEELRQGGVRVWVQD</sequence>
<evidence type="ECO:0000256" key="6">
    <source>
        <dbReference type="ARBA" id="ARBA00022824"/>
    </source>
</evidence>
<evidence type="ECO:0000256" key="8">
    <source>
        <dbReference type="ARBA" id="ARBA00023136"/>
    </source>
</evidence>
<keyword evidence="4" id="KW-0808">Transferase</keyword>
<keyword evidence="5" id="KW-0812">Transmembrane</keyword>
<keyword evidence="7" id="KW-1133">Transmembrane helix</keyword>
<evidence type="ECO:0000256" key="9">
    <source>
        <dbReference type="ARBA" id="ARBA00024708"/>
    </source>
</evidence>
<evidence type="ECO:0000313" key="12">
    <source>
        <dbReference type="Proteomes" id="UP001222932"/>
    </source>
</evidence>
<organism evidence="11 12">
    <name type="scientific">Cutaneotrichosporon spelunceum</name>
    <dbReference type="NCBI Taxonomy" id="1672016"/>
    <lineage>
        <taxon>Eukaryota</taxon>
        <taxon>Fungi</taxon>
        <taxon>Dikarya</taxon>
        <taxon>Basidiomycota</taxon>
        <taxon>Agaricomycotina</taxon>
        <taxon>Tremellomycetes</taxon>
        <taxon>Trichosporonales</taxon>
        <taxon>Trichosporonaceae</taxon>
        <taxon>Cutaneotrichosporon</taxon>
    </lineage>
</organism>
<dbReference type="EC" id="2.4.1.-" evidence="10"/>
<comment type="caution">
    <text evidence="11">The sequence shown here is derived from an EMBL/GenBank/DDBJ whole genome shotgun (WGS) entry which is preliminary data.</text>
</comment>
<reference evidence="11" key="2">
    <citation type="submission" date="2023-06" db="EMBL/GenBank/DDBJ databases">
        <authorList>
            <person name="Kobayashi Y."/>
            <person name="Kayamori A."/>
            <person name="Aoki K."/>
            <person name="Shiwa Y."/>
            <person name="Fujita N."/>
            <person name="Sugita T."/>
            <person name="Iwasaki W."/>
            <person name="Tanaka N."/>
            <person name="Takashima M."/>
        </authorList>
    </citation>
    <scope>NUCLEOTIDE SEQUENCE</scope>
    <source>
        <strain evidence="11">HIS016</strain>
    </source>
</reference>
<evidence type="ECO:0000256" key="2">
    <source>
        <dbReference type="ARBA" id="ARBA00006065"/>
    </source>
</evidence>
<evidence type="ECO:0000256" key="5">
    <source>
        <dbReference type="ARBA" id="ARBA00022692"/>
    </source>
</evidence>
<evidence type="ECO:0000256" key="1">
    <source>
        <dbReference type="ARBA" id="ARBA00004477"/>
    </source>
</evidence>
<comment type="subcellular location">
    <subcellularLocation>
        <location evidence="1 10">Endoplasmic reticulum membrane</location>
        <topology evidence="1 10">Multi-pass membrane protein</topology>
    </subcellularLocation>
</comment>
<keyword evidence="6 10" id="KW-0256">Endoplasmic reticulum</keyword>
<dbReference type="InterPro" id="IPR005599">
    <property type="entry name" value="GPI_mannosylTrfase"/>
</dbReference>
<reference evidence="11" key="1">
    <citation type="journal article" date="2023" name="BMC Genomics">
        <title>Chromosome-level genome assemblies of Cutaneotrichosporon spp. (Trichosporonales, Basidiomycota) reveal imbalanced evolution between nucleotide sequences and chromosome synteny.</title>
        <authorList>
            <person name="Kobayashi Y."/>
            <person name="Kayamori A."/>
            <person name="Aoki K."/>
            <person name="Shiwa Y."/>
            <person name="Matsutani M."/>
            <person name="Fujita N."/>
            <person name="Sugita T."/>
            <person name="Iwasaki W."/>
            <person name="Tanaka N."/>
            <person name="Takashima M."/>
        </authorList>
    </citation>
    <scope>NUCLEOTIDE SEQUENCE</scope>
    <source>
        <strain evidence="11">HIS016</strain>
    </source>
</reference>
<keyword evidence="8" id="KW-0472">Membrane</keyword>
<keyword evidence="3 10" id="KW-0328">Glycosyltransferase</keyword>
<name>A0AAD3TXF5_9TREE</name>
<comment type="similarity">
    <text evidence="2">Belongs to the glycosyltransferase 22 family. PIGB subfamily.</text>
</comment>
<evidence type="ECO:0000256" key="10">
    <source>
        <dbReference type="RuleBase" id="RU363075"/>
    </source>
</evidence>
<evidence type="ECO:0000256" key="7">
    <source>
        <dbReference type="ARBA" id="ARBA00022989"/>
    </source>
</evidence>
<evidence type="ECO:0000256" key="4">
    <source>
        <dbReference type="ARBA" id="ARBA00022679"/>
    </source>
</evidence>
<dbReference type="EMBL" id="BTCM01000005">
    <property type="protein sequence ID" value="GMK58197.1"/>
    <property type="molecule type" value="Genomic_DNA"/>
</dbReference>
<dbReference type="Proteomes" id="UP001222932">
    <property type="component" value="Unassembled WGS sequence"/>
</dbReference>
<accession>A0AAD3TXF5</accession>
<dbReference type="AlphaFoldDB" id="A0AAD3TXF5"/>
<evidence type="ECO:0000313" key="11">
    <source>
        <dbReference type="EMBL" id="GMK58197.1"/>
    </source>
</evidence>
<gene>
    <name evidence="11" type="primary">GPI10</name>
    <name evidence="11" type="ORF">CspeluHIS016_0502290</name>
</gene>
<dbReference type="GO" id="GO:0005789">
    <property type="term" value="C:endoplasmic reticulum membrane"/>
    <property type="evidence" value="ECO:0007669"/>
    <property type="project" value="UniProtKB-SubCell"/>
</dbReference>
<dbReference type="GO" id="GO:0006506">
    <property type="term" value="P:GPI anchor biosynthetic process"/>
    <property type="evidence" value="ECO:0007669"/>
    <property type="project" value="TreeGrafter"/>
</dbReference>
<proteinExistence type="inferred from homology"/>
<dbReference type="GO" id="GO:0000026">
    <property type="term" value="F:alpha-1,2-mannosyltransferase activity"/>
    <property type="evidence" value="ECO:0007669"/>
    <property type="project" value="TreeGrafter"/>
</dbReference>
<dbReference type="PANTHER" id="PTHR22760:SF4">
    <property type="entry name" value="GPI MANNOSYLTRANSFERASE 3"/>
    <property type="match status" value="1"/>
</dbReference>
<comment type="function">
    <text evidence="9">Mannosyltransferase involved in glycosylphosphatidylinositol-anchor biosynthesis. Transfers the third mannose to Man2-GlcN-acyl-PI during GPI precursor assembly.</text>
</comment>
<dbReference type="PANTHER" id="PTHR22760">
    <property type="entry name" value="GLYCOSYLTRANSFERASE"/>
    <property type="match status" value="1"/>
</dbReference>
<keyword evidence="12" id="KW-1185">Reference proteome</keyword>
<protein>
    <recommendedName>
        <fullName evidence="10">Mannosyltransferase</fullName>
        <ecNumber evidence="10">2.4.1.-</ecNumber>
    </recommendedName>
</protein>
<evidence type="ECO:0000256" key="3">
    <source>
        <dbReference type="ARBA" id="ARBA00022676"/>
    </source>
</evidence>